<sequence>MGDPARRFAGLEWVLDDVGFARVVTPILTEHAHAPVDGLVWVRELQRFLRITGALPVGVIAPLHRCGHLLSGRYAQAVHVSMDSY</sequence>
<dbReference type="Proteomes" id="UP000093759">
    <property type="component" value="Unassembled WGS sequence"/>
</dbReference>
<accession>A0A1A3U0M6</accession>
<organism evidence="1 2">
    <name type="scientific">Mycolicibacter sinensis (strain JDM601)</name>
    <name type="common">Mycobacterium sinense</name>
    <dbReference type="NCBI Taxonomy" id="875328"/>
    <lineage>
        <taxon>Bacteria</taxon>
        <taxon>Bacillati</taxon>
        <taxon>Actinomycetota</taxon>
        <taxon>Actinomycetes</taxon>
        <taxon>Mycobacteriales</taxon>
        <taxon>Mycobacteriaceae</taxon>
        <taxon>Mycolicibacter</taxon>
    </lineage>
</organism>
<name>A0A1A3U0M6_MYCSD</name>
<reference evidence="2" key="1">
    <citation type="submission" date="2016-06" db="EMBL/GenBank/DDBJ databases">
        <authorList>
            <person name="Sutton G."/>
            <person name="Brinkac L."/>
            <person name="Sanka R."/>
            <person name="Adams M."/>
            <person name="Lau E."/>
            <person name="Garcia-Basteiro A."/>
            <person name="Lopez-Varela E."/>
            <person name="Palencia S."/>
        </authorList>
    </citation>
    <scope>NUCLEOTIDE SEQUENCE [LARGE SCALE GENOMIC DNA]</scope>
    <source>
        <strain evidence="2">1274684.2</strain>
    </source>
</reference>
<gene>
    <name evidence="1" type="ORF">A5648_01150</name>
</gene>
<protein>
    <submittedName>
        <fullName evidence="1">Uncharacterized protein</fullName>
    </submittedName>
</protein>
<comment type="caution">
    <text evidence="1">The sequence shown here is derived from an EMBL/GenBank/DDBJ whole genome shotgun (WGS) entry which is preliminary data.</text>
</comment>
<proteinExistence type="predicted"/>
<dbReference type="EMBL" id="LZMF01000057">
    <property type="protein sequence ID" value="OBK88435.1"/>
    <property type="molecule type" value="Genomic_DNA"/>
</dbReference>
<dbReference type="AlphaFoldDB" id="A0A1A3U0M6"/>
<evidence type="ECO:0000313" key="2">
    <source>
        <dbReference type="Proteomes" id="UP000093759"/>
    </source>
</evidence>
<evidence type="ECO:0000313" key="1">
    <source>
        <dbReference type="EMBL" id="OBK88435.1"/>
    </source>
</evidence>